<comment type="caution">
    <text evidence="2">The sequence shown here is derived from an EMBL/GenBank/DDBJ whole genome shotgun (WGS) entry which is preliminary data.</text>
</comment>
<accession>A0AAD7HUR3</accession>
<reference evidence="2" key="1">
    <citation type="submission" date="2023-03" db="EMBL/GenBank/DDBJ databases">
        <title>Massive genome expansion in bonnet fungi (Mycena s.s.) driven by repeated elements and novel gene families across ecological guilds.</title>
        <authorList>
            <consortium name="Lawrence Berkeley National Laboratory"/>
            <person name="Harder C.B."/>
            <person name="Miyauchi S."/>
            <person name="Viragh M."/>
            <person name="Kuo A."/>
            <person name="Thoen E."/>
            <person name="Andreopoulos B."/>
            <person name="Lu D."/>
            <person name="Skrede I."/>
            <person name="Drula E."/>
            <person name="Henrissat B."/>
            <person name="Morin E."/>
            <person name="Kohler A."/>
            <person name="Barry K."/>
            <person name="LaButti K."/>
            <person name="Morin E."/>
            <person name="Salamov A."/>
            <person name="Lipzen A."/>
            <person name="Mereny Z."/>
            <person name="Hegedus B."/>
            <person name="Baldrian P."/>
            <person name="Stursova M."/>
            <person name="Weitz H."/>
            <person name="Taylor A."/>
            <person name="Grigoriev I.V."/>
            <person name="Nagy L.G."/>
            <person name="Martin F."/>
            <person name="Kauserud H."/>
        </authorList>
    </citation>
    <scope>NUCLEOTIDE SEQUENCE</scope>
    <source>
        <strain evidence="2">CBHHK188m</strain>
    </source>
</reference>
<dbReference type="Gene3D" id="1.20.1170.10">
    <property type="match status" value="1"/>
</dbReference>
<dbReference type="AlphaFoldDB" id="A0AAD7HUR3"/>
<dbReference type="EMBL" id="JARJLG010000203">
    <property type="protein sequence ID" value="KAJ7728707.1"/>
    <property type="molecule type" value="Genomic_DNA"/>
</dbReference>
<evidence type="ECO:0000256" key="1">
    <source>
        <dbReference type="SAM" id="Phobius"/>
    </source>
</evidence>
<sequence>MARTEESPTPFVPSGINHVATATDWSLLEKGLINALEDIRQNPELMESFANGFAREINEPDTRRLCEAELGMLTTKVFRTKRNFEEVSRTLARFDAQMFQKRKQDGLADGDRIGALQPQWKKLQDKFNEVLKKSQTTAEKAFYQVKRYRQVILELANDPESKEDAIAELEGFIEDIERLHSNSDGFRADLDGLRSEISSFKAVMSMAMKDASANVDQGSKELKAKIEQVQDDLANSRTLATVGWGGGVFAAAAVGLGMMAMTPLGWVLAAIAAAAVVGGLVVGGKHEFQKYRLKNQLNDLRKSLADTSTQKKEIALLEVLFTRADWQINDICNCINNIAHIWSLFTLDANTLKSALQDAKNARTKAGLVRQIKMAQDVCVALEANLETYATKMAEVEAKVPTTKFA</sequence>
<keyword evidence="1" id="KW-0472">Membrane</keyword>
<organism evidence="2 3">
    <name type="scientific">Mycena maculata</name>
    <dbReference type="NCBI Taxonomy" id="230809"/>
    <lineage>
        <taxon>Eukaryota</taxon>
        <taxon>Fungi</taxon>
        <taxon>Dikarya</taxon>
        <taxon>Basidiomycota</taxon>
        <taxon>Agaricomycotina</taxon>
        <taxon>Agaricomycetes</taxon>
        <taxon>Agaricomycetidae</taxon>
        <taxon>Agaricales</taxon>
        <taxon>Marasmiineae</taxon>
        <taxon>Mycenaceae</taxon>
        <taxon>Mycena</taxon>
    </lineage>
</organism>
<dbReference type="Proteomes" id="UP001215280">
    <property type="component" value="Unassembled WGS sequence"/>
</dbReference>
<evidence type="ECO:0000313" key="2">
    <source>
        <dbReference type="EMBL" id="KAJ7728707.1"/>
    </source>
</evidence>
<feature type="transmembrane region" description="Helical" evidence="1">
    <location>
        <begin position="264"/>
        <end position="284"/>
    </location>
</feature>
<name>A0AAD7HUR3_9AGAR</name>
<proteinExistence type="predicted"/>
<evidence type="ECO:0000313" key="3">
    <source>
        <dbReference type="Proteomes" id="UP001215280"/>
    </source>
</evidence>
<keyword evidence="1" id="KW-0812">Transmembrane</keyword>
<keyword evidence="1" id="KW-1133">Transmembrane helix</keyword>
<keyword evidence="3" id="KW-1185">Reference proteome</keyword>
<gene>
    <name evidence="2" type="ORF">DFH07DRAFT_945730</name>
</gene>
<protein>
    <submittedName>
        <fullName evidence="2">Uncharacterized protein</fullName>
    </submittedName>
</protein>
<dbReference type="SUPFAM" id="SSF58100">
    <property type="entry name" value="Bacterial hemolysins"/>
    <property type="match status" value="1"/>
</dbReference>
<feature type="transmembrane region" description="Helical" evidence="1">
    <location>
        <begin position="238"/>
        <end position="258"/>
    </location>
</feature>